<dbReference type="AlphaFoldDB" id="A0A2T2YF91"/>
<evidence type="ECO:0000313" key="1">
    <source>
        <dbReference type="EMBL" id="PSR54153.1"/>
    </source>
</evidence>
<comment type="caution">
    <text evidence="1">The sequence shown here is derived from an EMBL/GenBank/DDBJ whole genome shotgun (WGS) entry which is preliminary data.</text>
</comment>
<gene>
    <name evidence="1" type="ORF">AHMF7605_11790</name>
</gene>
<dbReference type="EMBL" id="PYFT01000001">
    <property type="protein sequence ID" value="PSR54153.1"/>
    <property type="molecule type" value="Genomic_DNA"/>
</dbReference>
<protein>
    <submittedName>
        <fullName evidence="1">Uncharacterized protein</fullName>
    </submittedName>
</protein>
<dbReference type="RefSeq" id="WP_106929547.1">
    <property type="nucleotide sequence ID" value="NZ_PYFT01000001.1"/>
</dbReference>
<dbReference type="Proteomes" id="UP000240357">
    <property type="component" value="Unassembled WGS sequence"/>
</dbReference>
<proteinExistence type="predicted"/>
<accession>A0A2T2YF91</accession>
<keyword evidence="2" id="KW-1185">Reference proteome</keyword>
<evidence type="ECO:0000313" key="2">
    <source>
        <dbReference type="Proteomes" id="UP000240357"/>
    </source>
</evidence>
<organism evidence="1 2">
    <name type="scientific">Adhaeribacter arboris</name>
    <dbReference type="NCBI Taxonomy" id="2072846"/>
    <lineage>
        <taxon>Bacteria</taxon>
        <taxon>Pseudomonadati</taxon>
        <taxon>Bacteroidota</taxon>
        <taxon>Cytophagia</taxon>
        <taxon>Cytophagales</taxon>
        <taxon>Hymenobacteraceae</taxon>
        <taxon>Adhaeribacter</taxon>
    </lineage>
</organism>
<reference evidence="1 2" key="1">
    <citation type="submission" date="2018-03" db="EMBL/GenBank/DDBJ databases">
        <title>Adhaeribacter sp. HMF7605 Genome sequencing and assembly.</title>
        <authorList>
            <person name="Kang H."/>
            <person name="Kang J."/>
            <person name="Cha I."/>
            <person name="Kim H."/>
            <person name="Joh K."/>
        </authorList>
    </citation>
    <scope>NUCLEOTIDE SEQUENCE [LARGE SCALE GENOMIC DNA]</scope>
    <source>
        <strain evidence="1 2">HMF7605</strain>
    </source>
</reference>
<sequence>MYALVKGYQNPGEDCRQIEYKEIACAEDLSELAQTFCQAIGESEDAVEDYKRYLTECPKAFLSVGEDTKSLYGKDYVYVHPRSAKKSYGPLLRFIEV</sequence>
<name>A0A2T2YF91_9BACT</name>